<name>A0AAX2TRI2_NEIGO</name>
<accession>A0AAX2TRI2</accession>
<evidence type="ECO:0000313" key="2">
    <source>
        <dbReference type="Proteomes" id="UP000307092"/>
    </source>
</evidence>
<evidence type="ECO:0000313" key="1">
    <source>
        <dbReference type="EMBL" id="TJX05105.1"/>
    </source>
</evidence>
<organism evidence="1 2">
    <name type="scientific">Neisseria gonorrhoeae</name>
    <dbReference type="NCBI Taxonomy" id="485"/>
    <lineage>
        <taxon>Bacteria</taxon>
        <taxon>Pseudomonadati</taxon>
        <taxon>Pseudomonadota</taxon>
        <taxon>Betaproteobacteria</taxon>
        <taxon>Neisseriales</taxon>
        <taxon>Neisseriaceae</taxon>
        <taxon>Neisseria</taxon>
    </lineage>
</organism>
<reference evidence="1 2" key="1">
    <citation type="submission" date="2019-04" db="EMBL/GenBank/DDBJ databases">
        <title>The CDC panel for molecular diagnostics of ciprofloxacin resistance and its use for research and clinical development.</title>
        <authorList>
            <person name="Liu H."/>
            <person name="Tang K."/>
            <person name="Pham C."/>
            <person name="Schmerer M."/>
        </authorList>
    </citation>
    <scope>NUCLEOTIDE SEQUENCE [LARGE SCALE GENOMIC DNA]</scope>
    <source>
        <strain evidence="1 2">LRRBGS_0742</strain>
    </source>
</reference>
<sequence length="59" mass="6667">MKFLQFCVVNTIQTNNVPSAVNLLPPEPVFPIWEVYFSICRILCGLRCAGSDFLLETDC</sequence>
<protein>
    <submittedName>
        <fullName evidence="1">Uncharacterized protein</fullName>
    </submittedName>
</protein>
<comment type="caution">
    <text evidence="1">The sequence shown here is derived from an EMBL/GenBank/DDBJ whole genome shotgun (WGS) entry which is preliminary data.</text>
</comment>
<dbReference type="AlphaFoldDB" id="A0AAX2TRI2"/>
<proteinExistence type="predicted"/>
<dbReference type="Proteomes" id="UP000307092">
    <property type="component" value="Unassembled WGS sequence"/>
</dbReference>
<dbReference type="EMBL" id="SUQX01000016">
    <property type="protein sequence ID" value="TJX05105.1"/>
    <property type="molecule type" value="Genomic_DNA"/>
</dbReference>
<gene>
    <name evidence="1" type="ORF">E8M63_08630</name>
</gene>